<dbReference type="InterPro" id="IPR004408">
    <property type="entry name" value="Biotin_CoA_COase_ligase"/>
</dbReference>
<dbReference type="CDD" id="cd16442">
    <property type="entry name" value="BPL"/>
    <property type="match status" value="1"/>
</dbReference>
<dbReference type="PANTHER" id="PTHR12835">
    <property type="entry name" value="BIOTIN PROTEIN LIGASE"/>
    <property type="match status" value="1"/>
</dbReference>
<dbReference type="KEGG" id="capn:CBG49_08210"/>
<protein>
    <submittedName>
        <fullName evidence="3">Biotin--[acetyl-CoA-carboxylase] ligase</fullName>
    </submittedName>
</protein>
<evidence type="ECO:0000313" key="4">
    <source>
        <dbReference type="Proteomes" id="UP000197007"/>
    </source>
</evidence>
<name>A0A1Z4BP31_9FLAO</name>
<dbReference type="AlphaFoldDB" id="A0A1Z4BP31"/>
<sequence>MNIIKLKTIDSTNRYLKELVHSETSLPNFLTVWTPQQTAGVGQYGAKWQTEPYQNLTFSTLFIPKKLLLQHAFLLNMSVVIAVARVVEDVLREHLFTEKPCIKWPNDILINNKKIGGILIENVLQGQQIAKSVIGIGLNVNQIEFEGLPKASSLKNIVKKDLDIEQLMKRIVSNLEKKLRVIEKISFEEIYNVYRKYLFRLEKVSTFRLPEGIHFMGIIKGVTSMGELIVATEEVIKKFSLKQIELLY</sequence>
<evidence type="ECO:0000256" key="1">
    <source>
        <dbReference type="ARBA" id="ARBA00022598"/>
    </source>
</evidence>
<evidence type="ECO:0000313" key="3">
    <source>
        <dbReference type="EMBL" id="ASF43059.1"/>
    </source>
</evidence>
<dbReference type="RefSeq" id="WP_088594114.1">
    <property type="nucleotide sequence ID" value="NZ_CP022022.1"/>
</dbReference>
<dbReference type="PANTHER" id="PTHR12835:SF5">
    <property type="entry name" value="BIOTIN--PROTEIN LIGASE"/>
    <property type="match status" value="1"/>
</dbReference>
<gene>
    <name evidence="3" type="ORF">CBG49_08210</name>
</gene>
<dbReference type="GO" id="GO:0004077">
    <property type="term" value="F:biotin--[biotin carboxyl-carrier protein] ligase activity"/>
    <property type="evidence" value="ECO:0007669"/>
    <property type="project" value="InterPro"/>
</dbReference>
<dbReference type="Proteomes" id="UP000197007">
    <property type="component" value="Chromosome"/>
</dbReference>
<dbReference type="InterPro" id="IPR004143">
    <property type="entry name" value="BPL_LPL_catalytic"/>
</dbReference>
<keyword evidence="4" id="KW-1185">Reference proteome</keyword>
<reference evidence="4" key="1">
    <citation type="submission" date="2017-06" db="EMBL/GenBank/DDBJ databases">
        <title>Complete genome sequence of Capnocytophaga sp. KCOM 1579 (=ChDC OS43) isolated from a human refractory periapical abscess lesion.</title>
        <authorList>
            <person name="Kook J.-K."/>
            <person name="Park S.-N."/>
            <person name="Lim Y.K."/>
            <person name="Roh H."/>
        </authorList>
    </citation>
    <scope>NUCLEOTIDE SEQUENCE [LARGE SCALE GENOMIC DNA]</scope>
    <source>
        <strain evidence="4">ChDC OS43</strain>
    </source>
</reference>
<feature type="domain" description="BPL/LPL catalytic" evidence="2">
    <location>
        <begin position="1"/>
        <end position="183"/>
    </location>
</feature>
<keyword evidence="1 3" id="KW-0436">Ligase</keyword>
<dbReference type="EMBL" id="CP022022">
    <property type="protein sequence ID" value="ASF43059.1"/>
    <property type="molecule type" value="Genomic_DNA"/>
</dbReference>
<organism evidence="3 4">
    <name type="scientific">Capnocytophaga endodontalis</name>
    <dbReference type="NCBI Taxonomy" id="2708117"/>
    <lineage>
        <taxon>Bacteria</taxon>
        <taxon>Pseudomonadati</taxon>
        <taxon>Bacteroidota</taxon>
        <taxon>Flavobacteriia</taxon>
        <taxon>Flavobacteriales</taxon>
        <taxon>Flavobacteriaceae</taxon>
        <taxon>Capnocytophaga</taxon>
    </lineage>
</organism>
<dbReference type="PROSITE" id="PS51733">
    <property type="entry name" value="BPL_LPL_CATALYTIC"/>
    <property type="match status" value="1"/>
</dbReference>
<accession>A0A1Z4BP31</accession>
<dbReference type="Pfam" id="PF03099">
    <property type="entry name" value="BPL_LplA_LipB"/>
    <property type="match status" value="1"/>
</dbReference>
<dbReference type="InterPro" id="IPR045864">
    <property type="entry name" value="aa-tRNA-synth_II/BPL/LPL"/>
</dbReference>
<dbReference type="Gene3D" id="3.30.930.10">
    <property type="entry name" value="Bira Bifunctional Protein, Domain 2"/>
    <property type="match status" value="1"/>
</dbReference>
<dbReference type="GO" id="GO:0005737">
    <property type="term" value="C:cytoplasm"/>
    <property type="evidence" value="ECO:0007669"/>
    <property type="project" value="TreeGrafter"/>
</dbReference>
<dbReference type="NCBIfam" id="TIGR00121">
    <property type="entry name" value="birA_ligase"/>
    <property type="match status" value="1"/>
</dbReference>
<evidence type="ECO:0000259" key="2">
    <source>
        <dbReference type="PROSITE" id="PS51733"/>
    </source>
</evidence>
<proteinExistence type="predicted"/>
<dbReference type="SUPFAM" id="SSF55681">
    <property type="entry name" value="Class II aaRS and biotin synthetases"/>
    <property type="match status" value="1"/>
</dbReference>